<evidence type="ECO:0000313" key="2">
    <source>
        <dbReference type="Proteomes" id="UP000027936"/>
    </source>
</evidence>
<sequence>MKLLNNIYSNHYNDIKNILLNSDKLKIISPFLMESFNDFLVS</sequence>
<organism evidence="1 2">
    <name type="scientific">Schinkia azotoformans MEV2011</name>
    <dbReference type="NCBI Taxonomy" id="1348973"/>
    <lineage>
        <taxon>Bacteria</taxon>
        <taxon>Bacillati</taxon>
        <taxon>Bacillota</taxon>
        <taxon>Bacilli</taxon>
        <taxon>Bacillales</taxon>
        <taxon>Bacillaceae</taxon>
        <taxon>Calidifontibacillus/Schinkia group</taxon>
        <taxon>Schinkia</taxon>
    </lineage>
</organism>
<accession>A0A072NEP5</accession>
<dbReference type="PATRIC" id="fig|1348973.3.peg.4529"/>
<comment type="caution">
    <text evidence="1">The sequence shown here is derived from an EMBL/GenBank/DDBJ whole genome shotgun (WGS) entry which is preliminary data.</text>
</comment>
<evidence type="ECO:0000313" key="1">
    <source>
        <dbReference type="EMBL" id="KEF36134.1"/>
    </source>
</evidence>
<proteinExistence type="predicted"/>
<gene>
    <name evidence="1" type="ORF">M670_04659</name>
</gene>
<protein>
    <submittedName>
        <fullName evidence="1">Uncharacterized protein</fullName>
    </submittedName>
</protein>
<dbReference type="AlphaFoldDB" id="A0A072NEP5"/>
<dbReference type="EMBL" id="JJRY01000034">
    <property type="protein sequence ID" value="KEF36134.1"/>
    <property type="molecule type" value="Genomic_DNA"/>
</dbReference>
<dbReference type="Proteomes" id="UP000027936">
    <property type="component" value="Unassembled WGS sequence"/>
</dbReference>
<name>A0A072NEP5_SCHAZ</name>
<reference evidence="1 2" key="1">
    <citation type="submission" date="2014-04" db="EMBL/GenBank/DDBJ databases">
        <title>Draft genome sequence of Bacillus azotoformans MEV2011, a (co-) denitrifying strain unable to grow in the presence of oxygen.</title>
        <authorList>
            <person name="Nielsen M."/>
            <person name="Schreiber L."/>
            <person name="Finster K."/>
            <person name="Schramm A."/>
        </authorList>
    </citation>
    <scope>NUCLEOTIDE SEQUENCE [LARGE SCALE GENOMIC DNA]</scope>
    <source>
        <strain evidence="1 2">MEV2011</strain>
    </source>
</reference>